<dbReference type="PANTHER" id="PTHR23257">
    <property type="entry name" value="SERINE-THREONINE PROTEIN KINASE"/>
    <property type="match status" value="1"/>
</dbReference>
<evidence type="ECO:0000256" key="1">
    <source>
        <dbReference type="SAM" id="MobiDB-lite"/>
    </source>
</evidence>
<dbReference type="STRING" id="1432141.A0A015LIT5"/>
<accession>A0A015LIT5</accession>
<name>A0A015LIT5_RHIIW</name>
<feature type="domain" description="Protein kinase" evidence="2">
    <location>
        <begin position="166"/>
        <end position="431"/>
    </location>
</feature>
<dbReference type="InterPro" id="IPR001245">
    <property type="entry name" value="Ser-Thr/Tyr_kinase_cat_dom"/>
</dbReference>
<evidence type="ECO:0000313" key="4">
    <source>
        <dbReference type="Proteomes" id="UP000022910"/>
    </source>
</evidence>
<dbReference type="SUPFAM" id="SSF56112">
    <property type="entry name" value="Protein kinase-like (PK-like)"/>
    <property type="match status" value="1"/>
</dbReference>
<dbReference type="GO" id="GO:0005737">
    <property type="term" value="C:cytoplasm"/>
    <property type="evidence" value="ECO:0007669"/>
    <property type="project" value="TreeGrafter"/>
</dbReference>
<dbReference type="InterPro" id="IPR011009">
    <property type="entry name" value="Kinase-like_dom_sf"/>
</dbReference>
<keyword evidence="4" id="KW-1185">Reference proteome</keyword>
<dbReference type="OrthoDB" id="2336010at2759"/>
<dbReference type="Proteomes" id="UP000022910">
    <property type="component" value="Unassembled WGS sequence"/>
</dbReference>
<dbReference type="PANTHER" id="PTHR23257:SF974">
    <property type="entry name" value="RECEPTOR-INTERACTING SERINE_THREONINE-PROTEIN KINASE 3"/>
    <property type="match status" value="1"/>
</dbReference>
<dbReference type="GO" id="GO:0007165">
    <property type="term" value="P:signal transduction"/>
    <property type="evidence" value="ECO:0007669"/>
    <property type="project" value="TreeGrafter"/>
</dbReference>
<dbReference type="Pfam" id="PF07714">
    <property type="entry name" value="PK_Tyr_Ser-Thr"/>
    <property type="match status" value="1"/>
</dbReference>
<evidence type="ECO:0000313" key="3">
    <source>
        <dbReference type="EMBL" id="EXX54723.1"/>
    </source>
</evidence>
<proteinExistence type="predicted"/>
<protein>
    <submittedName>
        <fullName evidence="3">Gin4p</fullName>
    </submittedName>
</protein>
<dbReference type="EMBL" id="JEMT01028425">
    <property type="protein sequence ID" value="EXX54723.1"/>
    <property type="molecule type" value="Genomic_DNA"/>
</dbReference>
<dbReference type="SMR" id="A0A015LIT5"/>
<feature type="compositionally biased region" description="Low complexity" evidence="1">
    <location>
        <begin position="25"/>
        <end position="41"/>
    </location>
</feature>
<feature type="compositionally biased region" description="Polar residues" evidence="1">
    <location>
        <begin position="54"/>
        <end position="64"/>
    </location>
</feature>
<dbReference type="PROSITE" id="PS50011">
    <property type="entry name" value="PROTEIN_KINASE_DOM"/>
    <property type="match status" value="1"/>
</dbReference>
<dbReference type="GO" id="GO:0004672">
    <property type="term" value="F:protein kinase activity"/>
    <property type="evidence" value="ECO:0007669"/>
    <property type="project" value="InterPro"/>
</dbReference>
<dbReference type="Gene3D" id="1.10.510.10">
    <property type="entry name" value="Transferase(Phosphotransferase) domain 1"/>
    <property type="match status" value="1"/>
</dbReference>
<dbReference type="HOGENOM" id="CLU_000288_7_34_1"/>
<dbReference type="InterPro" id="IPR050167">
    <property type="entry name" value="Ser_Thr_protein_kinase"/>
</dbReference>
<dbReference type="GO" id="GO:0005524">
    <property type="term" value="F:ATP binding"/>
    <property type="evidence" value="ECO:0007669"/>
    <property type="project" value="InterPro"/>
</dbReference>
<feature type="region of interest" description="Disordered" evidence="1">
    <location>
        <begin position="22"/>
        <end position="64"/>
    </location>
</feature>
<dbReference type="AlphaFoldDB" id="A0A015LIT5"/>
<gene>
    <name evidence="3" type="ORF">RirG_231860</name>
</gene>
<organism evidence="3 4">
    <name type="scientific">Rhizophagus irregularis (strain DAOM 197198w)</name>
    <name type="common">Glomus intraradices</name>
    <dbReference type="NCBI Taxonomy" id="1432141"/>
    <lineage>
        <taxon>Eukaryota</taxon>
        <taxon>Fungi</taxon>
        <taxon>Fungi incertae sedis</taxon>
        <taxon>Mucoromycota</taxon>
        <taxon>Glomeromycotina</taxon>
        <taxon>Glomeromycetes</taxon>
        <taxon>Glomerales</taxon>
        <taxon>Glomeraceae</taxon>
        <taxon>Rhizophagus</taxon>
    </lineage>
</organism>
<sequence length="510" mass="59400">MNLGFNGSMIPEYKNTKYYQHSRARIPSSQSQSSYPPRQTSTNHPRSVSERYSRSTTSSLHDNSSLKNESIKSFSYYHKKIKSWDEREVINDEILQLQKHSSELCPECRKLFNEKKWCRPCNAEHFRRQIPKWTSWSPDLDNFITKTQVTANNVHSFFEWIPFMNFDNIKYLAKGGCNVVYKAIWKQGPIICWDTNINNWKRLGNYEVVLKVIKGSQKNLNEFINMLIVHHKFHTIVGHILRCFGISRWEGSGDFIIVTSYANYGNLRQYIYQNFENFSWIERLITLKDIAMGLEIIHNSGYVHRDLHIGNILRHKNRTMISDFGLTWRQGSSGKLYGVLPYMAPEILSGGQYSFASDIYSFGIIMYEIASGKIPFYHEDINPNNIIQGSRPGRPHSTPVVYIQLMESCWDSDPRKRPTANYLISMLDDWIHSKRKHLVIIYNSFQHAENERKNPELTKIDQISINQTNQSISNSQLNSNISPTAATPRKKQKSILIRILVKLKIIKSKS</sequence>
<reference evidence="3 4" key="1">
    <citation type="submission" date="2014-02" db="EMBL/GenBank/DDBJ databases">
        <title>Single nucleus genome sequencing reveals high similarity among nuclei of an endomycorrhizal fungus.</title>
        <authorList>
            <person name="Lin K."/>
            <person name="Geurts R."/>
            <person name="Zhang Z."/>
            <person name="Limpens E."/>
            <person name="Saunders D.G."/>
            <person name="Mu D."/>
            <person name="Pang E."/>
            <person name="Cao H."/>
            <person name="Cha H."/>
            <person name="Lin T."/>
            <person name="Zhou Q."/>
            <person name="Shang Y."/>
            <person name="Li Y."/>
            <person name="Ivanov S."/>
            <person name="Sharma T."/>
            <person name="Velzen R.V."/>
            <person name="Ruijter N.D."/>
            <person name="Aanen D.K."/>
            <person name="Win J."/>
            <person name="Kamoun S."/>
            <person name="Bisseling T."/>
            <person name="Huang S."/>
        </authorList>
    </citation>
    <scope>NUCLEOTIDE SEQUENCE [LARGE SCALE GENOMIC DNA]</scope>
    <source>
        <strain evidence="4">DAOM197198w</strain>
    </source>
</reference>
<comment type="caution">
    <text evidence="3">The sequence shown here is derived from an EMBL/GenBank/DDBJ whole genome shotgun (WGS) entry which is preliminary data.</text>
</comment>
<evidence type="ECO:0000259" key="2">
    <source>
        <dbReference type="PROSITE" id="PS50011"/>
    </source>
</evidence>
<dbReference type="InterPro" id="IPR000719">
    <property type="entry name" value="Prot_kinase_dom"/>
</dbReference>